<dbReference type="CDD" id="cd06223">
    <property type="entry name" value="PRTases_typeI"/>
    <property type="match status" value="1"/>
</dbReference>
<dbReference type="STRING" id="71139.A0A059BT40"/>
<feature type="domain" description="Phosphoribosyltransferase" evidence="14">
    <location>
        <begin position="13"/>
        <end position="170"/>
    </location>
</feature>
<comment type="cofactor">
    <cofactor evidence="1 13">
        <name>Mg(2+)</name>
        <dbReference type="ChEBI" id="CHEBI:18420"/>
    </cofactor>
</comment>
<dbReference type="GO" id="GO:0000166">
    <property type="term" value="F:nucleotide binding"/>
    <property type="evidence" value="ECO:0007669"/>
    <property type="project" value="UniProtKB-KW"/>
</dbReference>
<evidence type="ECO:0000313" key="15">
    <source>
        <dbReference type="EMBL" id="KCW69139.1"/>
    </source>
</evidence>
<dbReference type="GO" id="GO:0046100">
    <property type="term" value="P:hypoxanthine metabolic process"/>
    <property type="evidence" value="ECO:0000318"/>
    <property type="project" value="GO_Central"/>
</dbReference>
<keyword evidence="8 13" id="KW-0808">Transferase</keyword>
<evidence type="ECO:0000256" key="4">
    <source>
        <dbReference type="ARBA" id="ARBA00008391"/>
    </source>
</evidence>
<evidence type="ECO:0000256" key="6">
    <source>
        <dbReference type="ARBA" id="ARBA00022490"/>
    </source>
</evidence>
<dbReference type="PANTHER" id="PTHR43340">
    <property type="entry name" value="HYPOXANTHINE-GUANINE PHOSPHORIBOSYLTRANSFERASE"/>
    <property type="match status" value="1"/>
</dbReference>
<dbReference type="InterPro" id="IPR050408">
    <property type="entry name" value="HGPRT"/>
</dbReference>
<evidence type="ECO:0000256" key="12">
    <source>
        <dbReference type="ARBA" id="ARBA00022842"/>
    </source>
</evidence>
<dbReference type="EC" id="2.4.2.8" evidence="5 13"/>
<protein>
    <recommendedName>
        <fullName evidence="5 13">Hypoxanthine phosphoribosyltransferase</fullName>
        <ecNumber evidence="5 13">2.4.2.8</ecNumber>
    </recommendedName>
</protein>
<dbReference type="InterPro" id="IPR000836">
    <property type="entry name" value="PRTase_dom"/>
</dbReference>
<evidence type="ECO:0000256" key="13">
    <source>
        <dbReference type="RuleBase" id="RU364099"/>
    </source>
</evidence>
<dbReference type="GO" id="GO:0004422">
    <property type="term" value="F:hypoxanthine phosphoribosyltransferase activity"/>
    <property type="evidence" value="ECO:0000318"/>
    <property type="project" value="GO_Central"/>
</dbReference>
<dbReference type="Gene3D" id="3.40.50.2020">
    <property type="match status" value="1"/>
</dbReference>
<dbReference type="InterPro" id="IPR029057">
    <property type="entry name" value="PRTase-like"/>
</dbReference>
<dbReference type="FunCoup" id="A0A059BT40">
    <property type="interactions" value="1107"/>
</dbReference>
<dbReference type="GO" id="GO:0000287">
    <property type="term" value="F:magnesium ion binding"/>
    <property type="evidence" value="ECO:0000318"/>
    <property type="project" value="GO_Central"/>
</dbReference>
<evidence type="ECO:0000259" key="14">
    <source>
        <dbReference type="Pfam" id="PF00156"/>
    </source>
</evidence>
<dbReference type="OMA" id="MQWRVAP"/>
<dbReference type="OrthoDB" id="9449045at2759"/>
<evidence type="ECO:0000256" key="2">
    <source>
        <dbReference type="ARBA" id="ARBA00004496"/>
    </source>
</evidence>
<name>A0A059BT40_EUCGR</name>
<reference evidence="15" key="1">
    <citation type="submission" date="2013-07" db="EMBL/GenBank/DDBJ databases">
        <title>The genome of Eucalyptus grandis.</title>
        <authorList>
            <person name="Schmutz J."/>
            <person name="Hayes R."/>
            <person name="Myburg A."/>
            <person name="Tuskan G."/>
            <person name="Grattapaglia D."/>
            <person name="Rokhsar D.S."/>
        </authorList>
    </citation>
    <scope>NUCLEOTIDE SEQUENCE</scope>
    <source>
        <tissue evidence="15">Leaf extractions</tissue>
    </source>
</reference>
<keyword evidence="6 13" id="KW-0963">Cytoplasm</keyword>
<keyword evidence="12 13" id="KW-0460">Magnesium</keyword>
<comment type="pathway">
    <text evidence="3 13">Purine metabolism; IMP biosynthesis via salvage pathway; IMP from hypoxanthine: step 1/1.</text>
</comment>
<dbReference type="FunFam" id="3.40.50.2020:FF:000057">
    <property type="entry name" value="Hypoxanthine phosphoribosyltransferase"/>
    <property type="match status" value="1"/>
</dbReference>
<keyword evidence="10 13" id="KW-0660">Purine salvage</keyword>
<dbReference type="Gramene" id="KCW69139">
    <property type="protein sequence ID" value="KCW69139"/>
    <property type="gene ID" value="EUGRSUZ_F02676"/>
</dbReference>
<comment type="catalytic activity">
    <reaction evidence="13">
        <text>IMP + diphosphate = hypoxanthine + 5-phospho-alpha-D-ribose 1-diphosphate</text>
        <dbReference type="Rhea" id="RHEA:17973"/>
        <dbReference type="ChEBI" id="CHEBI:17368"/>
        <dbReference type="ChEBI" id="CHEBI:33019"/>
        <dbReference type="ChEBI" id="CHEBI:58017"/>
        <dbReference type="ChEBI" id="CHEBI:58053"/>
        <dbReference type="EC" id="2.4.2.8"/>
    </reaction>
</comment>
<evidence type="ECO:0000256" key="1">
    <source>
        <dbReference type="ARBA" id="ARBA00001946"/>
    </source>
</evidence>
<dbReference type="AlphaFoldDB" id="A0A059BT40"/>
<evidence type="ECO:0000256" key="5">
    <source>
        <dbReference type="ARBA" id="ARBA00011895"/>
    </source>
</evidence>
<keyword evidence="7 13" id="KW-0328">Glycosyltransferase</keyword>
<dbReference type="SUPFAM" id="SSF53271">
    <property type="entry name" value="PRTase-like"/>
    <property type="match status" value="1"/>
</dbReference>
<sequence length="189" mass="20533">MDSHIEEVLWTQDQISARVSELAAEITSDFRAAAAAAASPPVFVAVATGAFLFVADLVRKVELPLVVDFVRSDSYGSGTESSGAPAVSLDLKVDVQGRHVVLVEDIVDTGNTLSCLIGHLKSKGASSISVCAFLDKPVRRKVHFQLVGDGKFYRGFECPDYFVVGYGMDYAELYRSLPYIGVLKPEYYT</sequence>
<organism evidence="15">
    <name type="scientific">Eucalyptus grandis</name>
    <name type="common">Flooded gum</name>
    <dbReference type="NCBI Taxonomy" id="71139"/>
    <lineage>
        <taxon>Eukaryota</taxon>
        <taxon>Viridiplantae</taxon>
        <taxon>Streptophyta</taxon>
        <taxon>Embryophyta</taxon>
        <taxon>Tracheophyta</taxon>
        <taxon>Spermatophyta</taxon>
        <taxon>Magnoliopsida</taxon>
        <taxon>eudicotyledons</taxon>
        <taxon>Gunneridae</taxon>
        <taxon>Pentapetalae</taxon>
        <taxon>rosids</taxon>
        <taxon>malvids</taxon>
        <taxon>Myrtales</taxon>
        <taxon>Myrtaceae</taxon>
        <taxon>Myrtoideae</taxon>
        <taxon>Eucalypteae</taxon>
        <taxon>Eucalyptus</taxon>
    </lineage>
</organism>
<evidence type="ECO:0000256" key="10">
    <source>
        <dbReference type="ARBA" id="ARBA00022726"/>
    </source>
</evidence>
<keyword evidence="9 13" id="KW-0479">Metal-binding</keyword>
<dbReference type="Pfam" id="PF00156">
    <property type="entry name" value="Pribosyltran"/>
    <property type="match status" value="1"/>
</dbReference>
<dbReference type="GO" id="GO:0005829">
    <property type="term" value="C:cytosol"/>
    <property type="evidence" value="ECO:0000318"/>
    <property type="project" value="GO_Central"/>
</dbReference>
<evidence type="ECO:0000256" key="11">
    <source>
        <dbReference type="ARBA" id="ARBA00022741"/>
    </source>
</evidence>
<proteinExistence type="inferred from homology"/>
<accession>A0A059BT40</accession>
<dbReference type="GO" id="GO:0006178">
    <property type="term" value="P:guanine salvage"/>
    <property type="evidence" value="ECO:0000318"/>
    <property type="project" value="GO_Central"/>
</dbReference>
<dbReference type="KEGG" id="egr:104449572"/>
<evidence type="ECO:0000256" key="9">
    <source>
        <dbReference type="ARBA" id="ARBA00022723"/>
    </source>
</evidence>
<evidence type="ECO:0000256" key="7">
    <source>
        <dbReference type="ARBA" id="ARBA00022676"/>
    </source>
</evidence>
<dbReference type="InParanoid" id="A0A059BT40"/>
<dbReference type="GO" id="GO:0032264">
    <property type="term" value="P:IMP salvage"/>
    <property type="evidence" value="ECO:0000318"/>
    <property type="project" value="GO_Central"/>
</dbReference>
<evidence type="ECO:0000256" key="3">
    <source>
        <dbReference type="ARBA" id="ARBA00004669"/>
    </source>
</evidence>
<dbReference type="NCBIfam" id="TIGR01203">
    <property type="entry name" value="HGPRTase"/>
    <property type="match status" value="1"/>
</dbReference>
<gene>
    <name evidence="15" type="ORF">EUGRSUZ_F02676</name>
</gene>
<dbReference type="GO" id="GO:0032263">
    <property type="term" value="P:GMP salvage"/>
    <property type="evidence" value="ECO:0000318"/>
    <property type="project" value="GO_Central"/>
</dbReference>
<dbReference type="InterPro" id="IPR005904">
    <property type="entry name" value="Hxn_phspho_trans"/>
</dbReference>
<evidence type="ECO:0000256" key="8">
    <source>
        <dbReference type="ARBA" id="ARBA00022679"/>
    </source>
</evidence>
<comment type="similarity">
    <text evidence="4 13">Belongs to the purine/pyrimidine phosphoribosyltransferase family.</text>
</comment>
<dbReference type="PANTHER" id="PTHR43340:SF1">
    <property type="entry name" value="HYPOXANTHINE PHOSPHORIBOSYLTRANSFERASE"/>
    <property type="match status" value="1"/>
</dbReference>
<dbReference type="GO" id="GO:0006166">
    <property type="term" value="P:purine ribonucleoside salvage"/>
    <property type="evidence" value="ECO:0007669"/>
    <property type="project" value="UniProtKB-KW"/>
</dbReference>
<keyword evidence="11 13" id="KW-0547">Nucleotide-binding</keyword>
<comment type="subcellular location">
    <subcellularLocation>
        <location evidence="2 13">Cytoplasm</location>
    </subcellularLocation>
</comment>
<dbReference type="UniPathway" id="UPA00591">
    <property type="reaction ID" value="UER00648"/>
</dbReference>
<dbReference type="EMBL" id="KK198758">
    <property type="protein sequence ID" value="KCW69139.1"/>
    <property type="molecule type" value="Genomic_DNA"/>
</dbReference>
<dbReference type="eggNOG" id="KOG3367">
    <property type="taxonomic scope" value="Eukaryota"/>
</dbReference>